<name>A0ACB6ZD83_THEGA</name>
<evidence type="ECO:0000313" key="2">
    <source>
        <dbReference type="Proteomes" id="UP000886501"/>
    </source>
</evidence>
<sequence>MIDAQGSSEILIYGHLPPTQPELQVQMPSTSAGPSIAPPELPLVARRIVPVPFIPPPVMRLPRPDDPTPRKPPLVIFGKKAGQSQRTSSSKPKGLEVEDSSIKRGRETTKSLLKTGSTKSLGRSASFRVPDDVFGSTPMATSALSAKGKGKGKVEGLSSEQFEILNKAEVKKSAVKFLLKYDIAKDDPDFKEVFGFVYRGASFALRTCMGSEIISTNLIDKCADMHARMYVRGDGSVVK</sequence>
<reference evidence="1" key="1">
    <citation type="submission" date="2019-10" db="EMBL/GenBank/DDBJ databases">
        <authorList>
            <consortium name="DOE Joint Genome Institute"/>
            <person name="Kuo A."/>
            <person name="Miyauchi S."/>
            <person name="Kiss E."/>
            <person name="Drula E."/>
            <person name="Kohler A."/>
            <person name="Sanchez-Garcia M."/>
            <person name="Andreopoulos B."/>
            <person name="Barry K.W."/>
            <person name="Bonito G."/>
            <person name="Buee M."/>
            <person name="Carver A."/>
            <person name="Chen C."/>
            <person name="Cichocki N."/>
            <person name="Clum A."/>
            <person name="Culley D."/>
            <person name="Crous P.W."/>
            <person name="Fauchery L."/>
            <person name="Girlanda M."/>
            <person name="Hayes R."/>
            <person name="Keri Z."/>
            <person name="Labutti K."/>
            <person name="Lipzen A."/>
            <person name="Lombard V."/>
            <person name="Magnuson J."/>
            <person name="Maillard F."/>
            <person name="Morin E."/>
            <person name="Murat C."/>
            <person name="Nolan M."/>
            <person name="Ohm R."/>
            <person name="Pangilinan J."/>
            <person name="Pereira M."/>
            <person name="Perotto S."/>
            <person name="Peter M."/>
            <person name="Riley R."/>
            <person name="Sitrit Y."/>
            <person name="Stielow B."/>
            <person name="Szollosi G."/>
            <person name="Zifcakova L."/>
            <person name="Stursova M."/>
            <person name="Spatafora J.W."/>
            <person name="Tedersoo L."/>
            <person name="Vaario L.-M."/>
            <person name="Yamada A."/>
            <person name="Yan M."/>
            <person name="Wang P."/>
            <person name="Xu J."/>
            <person name="Bruns T."/>
            <person name="Baldrian P."/>
            <person name="Vilgalys R."/>
            <person name="Henrissat B."/>
            <person name="Grigoriev I.V."/>
            <person name="Hibbett D."/>
            <person name="Nagy L.G."/>
            <person name="Martin F.M."/>
        </authorList>
    </citation>
    <scope>NUCLEOTIDE SEQUENCE</scope>
    <source>
        <strain evidence="1">P2</strain>
    </source>
</reference>
<proteinExistence type="predicted"/>
<dbReference type="Proteomes" id="UP000886501">
    <property type="component" value="Unassembled WGS sequence"/>
</dbReference>
<protein>
    <submittedName>
        <fullName evidence="1">Uncharacterized protein</fullName>
    </submittedName>
</protein>
<reference evidence="1" key="2">
    <citation type="journal article" date="2020" name="Nat. Commun.">
        <title>Large-scale genome sequencing of mycorrhizal fungi provides insights into the early evolution of symbiotic traits.</title>
        <authorList>
            <person name="Miyauchi S."/>
            <person name="Kiss E."/>
            <person name="Kuo A."/>
            <person name="Drula E."/>
            <person name="Kohler A."/>
            <person name="Sanchez-Garcia M."/>
            <person name="Morin E."/>
            <person name="Andreopoulos B."/>
            <person name="Barry K.W."/>
            <person name="Bonito G."/>
            <person name="Buee M."/>
            <person name="Carver A."/>
            <person name="Chen C."/>
            <person name="Cichocki N."/>
            <person name="Clum A."/>
            <person name="Culley D."/>
            <person name="Crous P.W."/>
            <person name="Fauchery L."/>
            <person name="Girlanda M."/>
            <person name="Hayes R.D."/>
            <person name="Keri Z."/>
            <person name="LaButti K."/>
            <person name="Lipzen A."/>
            <person name="Lombard V."/>
            <person name="Magnuson J."/>
            <person name="Maillard F."/>
            <person name="Murat C."/>
            <person name="Nolan M."/>
            <person name="Ohm R.A."/>
            <person name="Pangilinan J."/>
            <person name="Pereira M.F."/>
            <person name="Perotto S."/>
            <person name="Peter M."/>
            <person name="Pfister S."/>
            <person name="Riley R."/>
            <person name="Sitrit Y."/>
            <person name="Stielow J.B."/>
            <person name="Szollosi G."/>
            <person name="Zifcakova L."/>
            <person name="Stursova M."/>
            <person name="Spatafora J.W."/>
            <person name="Tedersoo L."/>
            <person name="Vaario L.M."/>
            <person name="Yamada A."/>
            <person name="Yan M."/>
            <person name="Wang P."/>
            <person name="Xu J."/>
            <person name="Bruns T."/>
            <person name="Baldrian P."/>
            <person name="Vilgalys R."/>
            <person name="Dunand C."/>
            <person name="Henrissat B."/>
            <person name="Grigoriev I.V."/>
            <person name="Hibbett D."/>
            <person name="Nagy L.G."/>
            <person name="Martin F.M."/>
        </authorList>
    </citation>
    <scope>NUCLEOTIDE SEQUENCE</scope>
    <source>
        <strain evidence="1">P2</strain>
    </source>
</reference>
<accession>A0ACB6ZD83</accession>
<organism evidence="1 2">
    <name type="scientific">Thelephora ganbajun</name>
    <name type="common">Ganba fungus</name>
    <dbReference type="NCBI Taxonomy" id="370292"/>
    <lineage>
        <taxon>Eukaryota</taxon>
        <taxon>Fungi</taxon>
        <taxon>Dikarya</taxon>
        <taxon>Basidiomycota</taxon>
        <taxon>Agaricomycotina</taxon>
        <taxon>Agaricomycetes</taxon>
        <taxon>Thelephorales</taxon>
        <taxon>Thelephoraceae</taxon>
        <taxon>Thelephora</taxon>
    </lineage>
</organism>
<comment type="caution">
    <text evidence="1">The sequence shown here is derived from an EMBL/GenBank/DDBJ whole genome shotgun (WGS) entry which is preliminary data.</text>
</comment>
<gene>
    <name evidence="1" type="ORF">BDM02DRAFT_3187739</name>
</gene>
<dbReference type="EMBL" id="MU118027">
    <property type="protein sequence ID" value="KAF9647750.1"/>
    <property type="molecule type" value="Genomic_DNA"/>
</dbReference>
<evidence type="ECO:0000313" key="1">
    <source>
        <dbReference type="EMBL" id="KAF9647750.1"/>
    </source>
</evidence>
<keyword evidence="2" id="KW-1185">Reference proteome</keyword>